<feature type="domain" description="Solute-binding protein family 5" evidence="2">
    <location>
        <begin position="16"/>
        <end position="126"/>
    </location>
</feature>
<evidence type="ECO:0000256" key="1">
    <source>
        <dbReference type="ARBA" id="ARBA00022729"/>
    </source>
</evidence>
<dbReference type="PANTHER" id="PTHR30290">
    <property type="entry name" value="PERIPLASMIC BINDING COMPONENT OF ABC TRANSPORTER"/>
    <property type="match status" value="1"/>
</dbReference>
<dbReference type="InterPro" id="IPR000914">
    <property type="entry name" value="SBP_5_dom"/>
</dbReference>
<evidence type="ECO:0000313" key="3">
    <source>
        <dbReference type="EMBL" id="SVB52054.1"/>
    </source>
</evidence>
<dbReference type="SUPFAM" id="SSF53850">
    <property type="entry name" value="Periplasmic binding protein-like II"/>
    <property type="match status" value="1"/>
</dbReference>
<gene>
    <name evidence="3" type="ORF">METZ01_LOCUS204908</name>
</gene>
<name>A0A382EPH1_9ZZZZ</name>
<sequence length="227" mass="26249">LPPELLLEEYNPPKTDGSGFIRRELSKATSLLKDVGWELNEGKLINKDSGEYFEFEILLVSPAFERIVLPFKDNLEKLGISVNVRTIDSAQYQQRLDTFDFDMVVSTFRQSLSPGNEQRNFWGSDAADTNGSRNIIGIKNPIIDILIEKVISAKDRKDLITTSQALDRVLLWNHYVIPQWHISSYRTLYWDIFDKPAVRPKYSLGTNTWWVNIIKLDTLEERKKSLL</sequence>
<dbReference type="EMBL" id="UINC01045369">
    <property type="protein sequence ID" value="SVB52054.1"/>
    <property type="molecule type" value="Genomic_DNA"/>
</dbReference>
<dbReference type="GO" id="GO:0015833">
    <property type="term" value="P:peptide transport"/>
    <property type="evidence" value="ECO:0007669"/>
    <property type="project" value="TreeGrafter"/>
</dbReference>
<proteinExistence type="predicted"/>
<feature type="non-terminal residue" evidence="3">
    <location>
        <position position="1"/>
    </location>
</feature>
<dbReference type="GO" id="GO:0030288">
    <property type="term" value="C:outer membrane-bounded periplasmic space"/>
    <property type="evidence" value="ECO:0007669"/>
    <property type="project" value="TreeGrafter"/>
</dbReference>
<dbReference type="AlphaFoldDB" id="A0A382EPH1"/>
<reference evidence="3" key="1">
    <citation type="submission" date="2018-05" db="EMBL/GenBank/DDBJ databases">
        <authorList>
            <person name="Lanie J.A."/>
            <person name="Ng W.-L."/>
            <person name="Kazmierczak K.M."/>
            <person name="Andrzejewski T.M."/>
            <person name="Davidsen T.M."/>
            <person name="Wayne K.J."/>
            <person name="Tettelin H."/>
            <person name="Glass J.I."/>
            <person name="Rusch D."/>
            <person name="Podicherti R."/>
            <person name="Tsui H.-C.T."/>
            <person name="Winkler M.E."/>
        </authorList>
    </citation>
    <scope>NUCLEOTIDE SEQUENCE</scope>
</reference>
<evidence type="ECO:0000259" key="2">
    <source>
        <dbReference type="Pfam" id="PF00496"/>
    </source>
</evidence>
<dbReference type="InterPro" id="IPR039424">
    <property type="entry name" value="SBP_5"/>
</dbReference>
<organism evidence="3">
    <name type="scientific">marine metagenome</name>
    <dbReference type="NCBI Taxonomy" id="408172"/>
    <lineage>
        <taxon>unclassified sequences</taxon>
        <taxon>metagenomes</taxon>
        <taxon>ecological metagenomes</taxon>
    </lineage>
</organism>
<dbReference type="Gene3D" id="3.10.105.10">
    <property type="entry name" value="Dipeptide-binding Protein, Domain 3"/>
    <property type="match status" value="1"/>
</dbReference>
<dbReference type="GO" id="GO:1904680">
    <property type="term" value="F:peptide transmembrane transporter activity"/>
    <property type="evidence" value="ECO:0007669"/>
    <property type="project" value="TreeGrafter"/>
</dbReference>
<dbReference type="GO" id="GO:0042884">
    <property type="term" value="P:microcin transport"/>
    <property type="evidence" value="ECO:0007669"/>
    <property type="project" value="TreeGrafter"/>
</dbReference>
<dbReference type="Pfam" id="PF00496">
    <property type="entry name" value="SBP_bac_5"/>
    <property type="match status" value="1"/>
</dbReference>
<protein>
    <recommendedName>
        <fullName evidence="2">Solute-binding protein family 5 domain-containing protein</fullName>
    </recommendedName>
</protein>
<keyword evidence="1" id="KW-0732">Signal</keyword>
<accession>A0A382EPH1</accession>
<dbReference type="PANTHER" id="PTHR30290:SF64">
    <property type="entry name" value="ABC TRANSPORTER PERIPLASMIC BINDING PROTEIN"/>
    <property type="match status" value="1"/>
</dbReference>